<evidence type="ECO:0000313" key="10">
    <source>
        <dbReference type="Proteomes" id="UP000232323"/>
    </source>
</evidence>
<dbReference type="EMBL" id="BEGY01000167">
    <property type="protein sequence ID" value="GAX85405.1"/>
    <property type="molecule type" value="Genomic_DNA"/>
</dbReference>
<dbReference type="GO" id="GO:0015020">
    <property type="term" value="F:glucuronosyltransferase activity"/>
    <property type="evidence" value="ECO:0007669"/>
    <property type="project" value="TreeGrafter"/>
</dbReference>
<evidence type="ECO:0000256" key="5">
    <source>
        <dbReference type="ARBA" id="ARBA00023136"/>
    </source>
</evidence>
<evidence type="ECO:0000256" key="3">
    <source>
        <dbReference type="ARBA" id="ARBA00022968"/>
    </source>
</evidence>
<dbReference type="OrthoDB" id="411524at2759"/>
<evidence type="ECO:0000313" key="9">
    <source>
        <dbReference type="EMBL" id="GAX85405.1"/>
    </source>
</evidence>
<evidence type="ECO:0000256" key="1">
    <source>
        <dbReference type="ARBA" id="ARBA00004606"/>
    </source>
</evidence>
<evidence type="ECO:0000256" key="2">
    <source>
        <dbReference type="ARBA" id="ARBA00022692"/>
    </source>
</evidence>
<feature type="chain" id="PRO_5012783991" evidence="8">
    <location>
        <begin position="25"/>
        <end position="583"/>
    </location>
</feature>
<comment type="subcellular location">
    <subcellularLocation>
        <location evidence="1">Membrane</location>
        <topology evidence="1">Single-pass type II membrane protein</topology>
    </subcellularLocation>
</comment>
<organism evidence="9 10">
    <name type="scientific">Chlamydomonas eustigma</name>
    <dbReference type="NCBI Taxonomy" id="1157962"/>
    <lineage>
        <taxon>Eukaryota</taxon>
        <taxon>Viridiplantae</taxon>
        <taxon>Chlorophyta</taxon>
        <taxon>core chlorophytes</taxon>
        <taxon>Chlorophyceae</taxon>
        <taxon>CS clade</taxon>
        <taxon>Chlamydomonadales</taxon>
        <taxon>Chlamydomonadaceae</taxon>
        <taxon>Chlamydomonas</taxon>
    </lineage>
</organism>
<proteinExistence type="predicted"/>
<dbReference type="GO" id="GO:0016020">
    <property type="term" value="C:membrane"/>
    <property type="evidence" value="ECO:0007669"/>
    <property type="project" value="UniProtKB-SubCell"/>
</dbReference>
<dbReference type="InterPro" id="IPR051292">
    <property type="entry name" value="Xyl/GlcA_transferase"/>
</dbReference>
<reference evidence="9 10" key="1">
    <citation type="submission" date="2017-08" db="EMBL/GenBank/DDBJ databases">
        <title>Acidophilic green algal genome provides insights into adaptation to an acidic environment.</title>
        <authorList>
            <person name="Hirooka S."/>
            <person name="Hirose Y."/>
            <person name="Kanesaki Y."/>
            <person name="Higuchi S."/>
            <person name="Fujiwara T."/>
            <person name="Onuma R."/>
            <person name="Era A."/>
            <person name="Ohbayashi R."/>
            <person name="Uzuka A."/>
            <person name="Nozaki H."/>
            <person name="Yoshikawa H."/>
            <person name="Miyagishima S.Y."/>
        </authorList>
    </citation>
    <scope>NUCLEOTIDE SEQUENCE [LARGE SCALE GENOMIC DNA]</scope>
    <source>
        <strain evidence="9 10">NIES-2499</strain>
    </source>
</reference>
<dbReference type="PANTHER" id="PTHR12270">
    <property type="entry name" value="GLYCOSYLTRANSFERASE-RELATED"/>
    <property type="match status" value="1"/>
</dbReference>
<keyword evidence="2" id="KW-0812">Transmembrane</keyword>
<keyword evidence="4" id="KW-1133">Transmembrane helix</keyword>
<accession>A0A250XQS0</accession>
<evidence type="ECO:0000256" key="7">
    <source>
        <dbReference type="SAM" id="MobiDB-lite"/>
    </source>
</evidence>
<dbReference type="AlphaFoldDB" id="A0A250XQS0"/>
<gene>
    <name evidence="9" type="ORF">CEUSTIGMA_g12821.t1</name>
</gene>
<keyword evidence="5" id="KW-0472">Membrane</keyword>
<keyword evidence="3" id="KW-0735">Signal-anchor</keyword>
<feature type="region of interest" description="Disordered" evidence="7">
    <location>
        <begin position="163"/>
        <end position="182"/>
    </location>
</feature>
<dbReference type="GO" id="GO:0035269">
    <property type="term" value="P:protein O-linked glycosylation via mannose"/>
    <property type="evidence" value="ECO:0007669"/>
    <property type="project" value="TreeGrafter"/>
</dbReference>
<protein>
    <submittedName>
        <fullName evidence="9">Uncharacterized protein</fullName>
    </submittedName>
</protein>
<evidence type="ECO:0000256" key="6">
    <source>
        <dbReference type="ARBA" id="ARBA00023180"/>
    </source>
</evidence>
<keyword evidence="6" id="KW-0325">Glycoprotein</keyword>
<sequence>MGIRQLTGLVVLAFSILSLQLSEQLTDVATCLNKNQPNAEPTSWEGCLSGARSQFSILGVWSSSNESQLSGIGPLTLVTTLQGDQVEQLKGLCKSWLGPLSAVIHAFSVTSSQSPDFEKQAQVTSASNILNETLHEDYRREPEHIEDTRGEIVNDGYVTEADGFQASNRTRQEESDSTLRSTNSETIGHKARRLESLQTSADDAVTMAKALFEELKRLGGCQVDLLLVHEKYVSERALSMYPGALLKNYGRLLARTPFLAFVDVDLVVSSGLWRNRQRLHTSRPPLDSKPVAASKWRAAWVLPTFYVSGSSRKQEQAVSEHLASVGTREKILGALKSAKEVQQAAGDDDDADRNHASAKPLVVRMDKLLASHLPTQYERWLEVQEPYRIIPDELYDPVVIVSRVAAPWCDIRFRGYLRGHAAWVESLSVQGFVLGTDPRSDAFAVHRSHLPSKTQSLYSEEQNLEAERRLSLEKLRGRMKDDSDETWSLESEGLKSVAGTWQRTRTLIGYDTYLQAQVTGLQEQKVYFPHVDNAVLNCMNVLPWWGSSVLNTTKKFVHRSGKSFSTTEWYTPESELWDEIVGK</sequence>
<keyword evidence="8" id="KW-0732">Signal</keyword>
<dbReference type="Pfam" id="PF13896">
    <property type="entry name" value="Glyco_transf_49"/>
    <property type="match status" value="1"/>
</dbReference>
<evidence type="ECO:0000256" key="8">
    <source>
        <dbReference type="SAM" id="SignalP"/>
    </source>
</evidence>
<keyword evidence="10" id="KW-1185">Reference proteome</keyword>
<name>A0A250XQS0_9CHLO</name>
<dbReference type="Proteomes" id="UP000232323">
    <property type="component" value="Unassembled WGS sequence"/>
</dbReference>
<comment type="caution">
    <text evidence="9">The sequence shown here is derived from an EMBL/GenBank/DDBJ whole genome shotgun (WGS) entry which is preliminary data.</text>
</comment>
<dbReference type="GO" id="GO:0042285">
    <property type="term" value="F:xylosyltransferase activity"/>
    <property type="evidence" value="ECO:0007669"/>
    <property type="project" value="TreeGrafter"/>
</dbReference>
<evidence type="ECO:0000256" key="4">
    <source>
        <dbReference type="ARBA" id="ARBA00022989"/>
    </source>
</evidence>
<dbReference type="PANTHER" id="PTHR12270:SF52">
    <property type="entry name" value="GLYCOSYLTRANSFERASE-LIKE PROTEIN GNT13-RELATED"/>
    <property type="match status" value="1"/>
</dbReference>
<feature type="signal peptide" evidence="8">
    <location>
        <begin position="1"/>
        <end position="24"/>
    </location>
</feature>